<gene>
    <name evidence="3" type="ORF">S01H1_53854</name>
</gene>
<comment type="caution">
    <text evidence="3">The sequence shown here is derived from an EMBL/GenBank/DDBJ whole genome shotgun (WGS) entry which is preliminary data.</text>
</comment>
<dbReference type="EMBL" id="BARS01034897">
    <property type="protein sequence ID" value="GAG26970.1"/>
    <property type="molecule type" value="Genomic_DNA"/>
</dbReference>
<dbReference type="AlphaFoldDB" id="X0W8N4"/>
<organism evidence="3">
    <name type="scientific">marine sediment metagenome</name>
    <dbReference type="NCBI Taxonomy" id="412755"/>
    <lineage>
        <taxon>unclassified sequences</taxon>
        <taxon>metagenomes</taxon>
        <taxon>ecological metagenomes</taxon>
    </lineage>
</organism>
<reference evidence="3" key="1">
    <citation type="journal article" date="2014" name="Front. Microbiol.">
        <title>High frequency of phylogenetically diverse reductive dehalogenase-homologous genes in deep subseafloor sedimentary metagenomes.</title>
        <authorList>
            <person name="Kawai M."/>
            <person name="Futagami T."/>
            <person name="Toyoda A."/>
            <person name="Takaki Y."/>
            <person name="Nishi S."/>
            <person name="Hori S."/>
            <person name="Arai W."/>
            <person name="Tsubouchi T."/>
            <person name="Morono Y."/>
            <person name="Uchiyama I."/>
            <person name="Ito T."/>
            <person name="Fujiyama A."/>
            <person name="Inagaki F."/>
            <person name="Takami H."/>
        </authorList>
    </citation>
    <scope>NUCLEOTIDE SEQUENCE</scope>
    <source>
        <strain evidence="3">Expedition CK06-06</strain>
    </source>
</reference>
<dbReference type="Gene3D" id="3.40.50.12370">
    <property type="match status" value="1"/>
</dbReference>
<accession>X0W8N4</accession>
<feature type="non-terminal residue" evidence="3">
    <location>
        <position position="1"/>
    </location>
</feature>
<dbReference type="InterPro" id="IPR006015">
    <property type="entry name" value="Universal_stress_UspA"/>
</dbReference>
<dbReference type="SUPFAM" id="SSF52402">
    <property type="entry name" value="Adenine nucleotide alpha hydrolases-like"/>
    <property type="match status" value="2"/>
</dbReference>
<dbReference type="InterPro" id="IPR006016">
    <property type="entry name" value="UspA"/>
</dbReference>
<evidence type="ECO:0000259" key="2">
    <source>
        <dbReference type="Pfam" id="PF00582"/>
    </source>
</evidence>
<comment type="similarity">
    <text evidence="1">Belongs to the universal stress protein A family.</text>
</comment>
<dbReference type="PANTHER" id="PTHR46268">
    <property type="entry name" value="STRESS RESPONSE PROTEIN NHAX"/>
    <property type="match status" value="1"/>
</dbReference>
<proteinExistence type="inferred from homology"/>
<dbReference type="PANTHER" id="PTHR46268:SF6">
    <property type="entry name" value="UNIVERSAL STRESS PROTEIN UP12"/>
    <property type="match status" value="1"/>
</dbReference>
<evidence type="ECO:0000313" key="3">
    <source>
        <dbReference type="EMBL" id="GAG26970.1"/>
    </source>
</evidence>
<dbReference type="PRINTS" id="PR01438">
    <property type="entry name" value="UNVRSLSTRESS"/>
</dbReference>
<sequence length="259" mass="28895">IGQVVVGIDGSDYSLSAFQYAEHFAAKLDCELKGVFVVDSRKTELPIIYATGHFDYAFARTYIPPDPELKGFYNKIKKDLEGFAANCLNNCKESCKKNKIPFIAVQREGLPSQVLAEESRSGDLLFIGQKGENARFARTIVGSTAEDVVRSSPRPVMACPQAFRTPEKILFPYDGSLSAERALQFCVNAFGTFWKEFLILSSEEEEGLTEREHRYLSKHAIDHRLVTEKGSPIDTVLEVAEREGSDLLLIGSHGTHKIR</sequence>
<feature type="domain" description="UspA" evidence="2">
    <location>
        <begin position="3"/>
        <end position="159"/>
    </location>
</feature>
<dbReference type="CDD" id="cd00293">
    <property type="entry name" value="USP-like"/>
    <property type="match status" value="2"/>
</dbReference>
<evidence type="ECO:0000256" key="1">
    <source>
        <dbReference type="ARBA" id="ARBA00008791"/>
    </source>
</evidence>
<name>X0W8N4_9ZZZZ</name>
<feature type="domain" description="UspA" evidence="2">
    <location>
        <begin position="168"/>
        <end position="256"/>
    </location>
</feature>
<protein>
    <recommendedName>
        <fullName evidence="2">UspA domain-containing protein</fullName>
    </recommendedName>
</protein>
<dbReference type="Pfam" id="PF00582">
    <property type="entry name" value="Usp"/>
    <property type="match status" value="2"/>
</dbReference>
<feature type="non-terminal residue" evidence="3">
    <location>
        <position position="259"/>
    </location>
</feature>